<gene>
    <name evidence="1" type="ORF">LSTR_LSTR008792</name>
</gene>
<dbReference type="FunCoup" id="A0A482X3W4">
    <property type="interactions" value="1219"/>
</dbReference>
<dbReference type="InterPro" id="IPR027844">
    <property type="entry name" value="INTS15"/>
</dbReference>
<dbReference type="PANTHER" id="PTHR14540">
    <property type="entry name" value="INTEGRATOR COMPLEX SUBUNIT 15"/>
    <property type="match status" value="1"/>
</dbReference>
<evidence type="ECO:0000313" key="2">
    <source>
        <dbReference type="Proteomes" id="UP000291343"/>
    </source>
</evidence>
<dbReference type="STRING" id="195883.A0A482X3W4"/>
<dbReference type="SMR" id="A0A482X3W4"/>
<organism evidence="1 2">
    <name type="scientific">Laodelphax striatellus</name>
    <name type="common">Small brown planthopper</name>
    <name type="synonym">Delphax striatella</name>
    <dbReference type="NCBI Taxonomy" id="195883"/>
    <lineage>
        <taxon>Eukaryota</taxon>
        <taxon>Metazoa</taxon>
        <taxon>Ecdysozoa</taxon>
        <taxon>Arthropoda</taxon>
        <taxon>Hexapoda</taxon>
        <taxon>Insecta</taxon>
        <taxon>Pterygota</taxon>
        <taxon>Neoptera</taxon>
        <taxon>Paraneoptera</taxon>
        <taxon>Hemiptera</taxon>
        <taxon>Auchenorrhyncha</taxon>
        <taxon>Fulgoroidea</taxon>
        <taxon>Delphacidae</taxon>
        <taxon>Criomorphinae</taxon>
        <taxon>Laodelphax</taxon>
    </lineage>
</organism>
<reference evidence="1 2" key="1">
    <citation type="journal article" date="2017" name="Gigascience">
        <title>Genome sequence of the small brown planthopper, Laodelphax striatellus.</title>
        <authorList>
            <person name="Zhu J."/>
            <person name="Jiang F."/>
            <person name="Wang X."/>
            <person name="Yang P."/>
            <person name="Bao Y."/>
            <person name="Zhao W."/>
            <person name="Wang W."/>
            <person name="Lu H."/>
            <person name="Wang Q."/>
            <person name="Cui N."/>
            <person name="Li J."/>
            <person name="Chen X."/>
            <person name="Luo L."/>
            <person name="Yu J."/>
            <person name="Kang L."/>
            <person name="Cui F."/>
        </authorList>
    </citation>
    <scope>NUCLEOTIDE SEQUENCE [LARGE SCALE GENOMIC DNA]</scope>
    <source>
        <strain evidence="1">Lst14</strain>
    </source>
</reference>
<sequence>MKANLNESMDRNNELSIFSTRELEFSKVEEEILESLRKLLAPYPNTEAANGMQAFLKNSQERAFHVNRACEMICELTHCAANQRQIRFVNNLSSYSQELNLLMHLFDYFGSSSGNMTKIAVFYTLFNAEHSKRWPILAKLVSMAISVNNADILVVTSSLACQLNSEFCSLIVDRIVYDFIFLYPDNIGKLKELPLSVPTFCNIFMKTVTEMYGQRDANSQWTNVPNILLEVLIEWIEKYNAQLVSAMIGVEYILCMPVGQAMSSTLSPYPGILEWIILSSLYEENKKSQQLFVKLHNAVCGSLVMMREDFNRMLIPAKIVVSIIQRIKNALEQGTSDEKLDDCLIRLAQIIQVSMHSKAIYGDFHILKMKLDELLMLKSNRLLDIVVSCLKNER</sequence>
<proteinExistence type="predicted"/>
<dbReference type="InParanoid" id="A0A482X3W4"/>
<name>A0A482X3W4_LAOST</name>
<dbReference type="Pfam" id="PF14964">
    <property type="entry name" value="INTS15"/>
    <property type="match status" value="1"/>
</dbReference>
<evidence type="ECO:0000313" key="1">
    <source>
        <dbReference type="EMBL" id="RZF40362.1"/>
    </source>
</evidence>
<comment type="caution">
    <text evidence="1">The sequence shown here is derived from an EMBL/GenBank/DDBJ whole genome shotgun (WGS) entry which is preliminary data.</text>
</comment>
<dbReference type="AlphaFoldDB" id="A0A482X3W4"/>
<dbReference type="Proteomes" id="UP000291343">
    <property type="component" value="Unassembled WGS sequence"/>
</dbReference>
<keyword evidence="2" id="KW-1185">Reference proteome</keyword>
<dbReference type="PANTHER" id="PTHR14540:SF2">
    <property type="entry name" value="INTEGRATOR COMPLEX SUBUNIT 15"/>
    <property type="match status" value="1"/>
</dbReference>
<accession>A0A482X3W4</accession>
<dbReference type="OrthoDB" id="5861309at2759"/>
<protein>
    <submittedName>
        <fullName evidence="1">Uncharacterized protein</fullName>
    </submittedName>
</protein>
<dbReference type="EMBL" id="QKKF02018494">
    <property type="protein sequence ID" value="RZF40362.1"/>
    <property type="molecule type" value="Genomic_DNA"/>
</dbReference>